<keyword evidence="3" id="KW-1185">Reference proteome</keyword>
<dbReference type="EMBL" id="JBHRZH010000012">
    <property type="protein sequence ID" value="MFC3762028.1"/>
    <property type="molecule type" value="Genomic_DNA"/>
</dbReference>
<sequence length="72" mass="8608">MARRQHLTDTERRDTVDARIEYEIRLAERFGDEQTAAQLRRDRLENALDGFHFDRRGSPKRLENRTTEHARG</sequence>
<gene>
    <name evidence="2" type="ORF">ACFOUW_14390</name>
</gene>
<accession>A0ABV7YA75</accession>
<dbReference type="Proteomes" id="UP001595699">
    <property type="component" value="Unassembled WGS sequence"/>
</dbReference>
<organism evidence="2 3">
    <name type="scientific">Tenggerimyces flavus</name>
    <dbReference type="NCBI Taxonomy" id="1708749"/>
    <lineage>
        <taxon>Bacteria</taxon>
        <taxon>Bacillati</taxon>
        <taxon>Actinomycetota</taxon>
        <taxon>Actinomycetes</taxon>
        <taxon>Propionibacteriales</taxon>
        <taxon>Nocardioidaceae</taxon>
        <taxon>Tenggerimyces</taxon>
    </lineage>
</organism>
<proteinExistence type="predicted"/>
<evidence type="ECO:0000313" key="3">
    <source>
        <dbReference type="Proteomes" id="UP001595699"/>
    </source>
</evidence>
<feature type="region of interest" description="Disordered" evidence="1">
    <location>
        <begin position="51"/>
        <end position="72"/>
    </location>
</feature>
<protein>
    <submittedName>
        <fullName evidence="2">Uncharacterized protein</fullName>
    </submittedName>
</protein>
<dbReference type="RefSeq" id="WP_205120576.1">
    <property type="nucleotide sequence ID" value="NZ_JAFBCM010000001.1"/>
</dbReference>
<comment type="caution">
    <text evidence="2">The sequence shown here is derived from an EMBL/GenBank/DDBJ whole genome shotgun (WGS) entry which is preliminary data.</text>
</comment>
<evidence type="ECO:0000256" key="1">
    <source>
        <dbReference type="SAM" id="MobiDB-lite"/>
    </source>
</evidence>
<reference evidence="3" key="1">
    <citation type="journal article" date="2019" name="Int. J. Syst. Evol. Microbiol.">
        <title>The Global Catalogue of Microorganisms (GCM) 10K type strain sequencing project: providing services to taxonomists for standard genome sequencing and annotation.</title>
        <authorList>
            <consortium name="The Broad Institute Genomics Platform"/>
            <consortium name="The Broad Institute Genome Sequencing Center for Infectious Disease"/>
            <person name="Wu L."/>
            <person name="Ma J."/>
        </authorList>
    </citation>
    <scope>NUCLEOTIDE SEQUENCE [LARGE SCALE GENOMIC DNA]</scope>
    <source>
        <strain evidence="3">CGMCC 4.7241</strain>
    </source>
</reference>
<evidence type="ECO:0000313" key="2">
    <source>
        <dbReference type="EMBL" id="MFC3762028.1"/>
    </source>
</evidence>
<name>A0ABV7YA75_9ACTN</name>